<evidence type="ECO:0000256" key="5">
    <source>
        <dbReference type="ARBA" id="ARBA00023157"/>
    </source>
</evidence>
<dbReference type="InterPro" id="IPR003410">
    <property type="entry name" value="HYR_dom"/>
</dbReference>
<dbReference type="eggNOG" id="KOG1094">
    <property type="taxonomic scope" value="Eukaryota"/>
</dbReference>
<dbReference type="InterPro" id="IPR009030">
    <property type="entry name" value="Growth_fac_rcpt_cys_sf"/>
</dbReference>
<evidence type="ECO:0000256" key="1">
    <source>
        <dbReference type="ARBA" id="ARBA00006373"/>
    </source>
</evidence>
<dbReference type="SMART" id="SM00179">
    <property type="entry name" value="EGF_CA"/>
    <property type="match status" value="5"/>
</dbReference>
<feature type="domain" description="HYR" evidence="11">
    <location>
        <begin position="591"/>
        <end position="672"/>
    </location>
</feature>
<dbReference type="Gene3D" id="2.60.120.260">
    <property type="entry name" value="Galactose-binding domain-like"/>
    <property type="match status" value="1"/>
</dbReference>
<dbReference type="InterPro" id="IPR000436">
    <property type="entry name" value="Sushi_SCR_CCP_dom"/>
</dbReference>
<dbReference type="Gene3D" id="2.10.50.10">
    <property type="entry name" value="Tumor Necrosis Factor Receptor, subunit A, domain 2"/>
    <property type="match status" value="1"/>
</dbReference>
<dbReference type="PROSITE" id="PS00010">
    <property type="entry name" value="ASX_HYDROXYL"/>
    <property type="match status" value="2"/>
</dbReference>
<keyword evidence="15" id="KW-1185">Reference proteome</keyword>
<dbReference type="Pfam" id="PF07645">
    <property type="entry name" value="EGF_CA"/>
    <property type="match status" value="3"/>
</dbReference>
<dbReference type="InterPro" id="IPR049883">
    <property type="entry name" value="NOTCH1_EGF-like"/>
</dbReference>
<dbReference type="SUPFAM" id="SSF49785">
    <property type="entry name" value="Galactose-binding domain-like"/>
    <property type="match status" value="1"/>
</dbReference>
<dbReference type="InParanoid" id="A7SBC1"/>
<evidence type="ECO:0000259" key="10">
    <source>
        <dbReference type="PROSITE" id="PS50026"/>
    </source>
</evidence>
<comment type="similarity">
    <text evidence="1">Belongs to the EGF domain peptide family.</text>
</comment>
<keyword evidence="2 6" id="KW-0245">EGF-like domain</keyword>
<feature type="domain" description="EGF-like" evidence="10">
    <location>
        <begin position="285"/>
        <end position="326"/>
    </location>
</feature>
<feature type="domain" description="Ig-like" evidence="12">
    <location>
        <begin position="865"/>
        <end position="961"/>
    </location>
</feature>
<dbReference type="InterPro" id="IPR000421">
    <property type="entry name" value="FA58C"/>
</dbReference>
<feature type="domain" description="EGF-like" evidence="10">
    <location>
        <begin position="244"/>
        <end position="284"/>
    </location>
</feature>
<dbReference type="CDD" id="cd00057">
    <property type="entry name" value="FA58C"/>
    <property type="match status" value="1"/>
</dbReference>
<dbReference type="EMBL" id="DS469615">
    <property type="protein sequence ID" value="EDO38975.1"/>
    <property type="molecule type" value="Genomic_DNA"/>
</dbReference>
<dbReference type="PROSITE" id="PS50923">
    <property type="entry name" value="SUSHI"/>
    <property type="match status" value="3"/>
</dbReference>
<dbReference type="FunFam" id="2.10.25.10:FF:000038">
    <property type="entry name" value="Fibrillin 2"/>
    <property type="match status" value="1"/>
</dbReference>
<dbReference type="Pfam" id="PF07699">
    <property type="entry name" value="Ephrin_rec_like"/>
    <property type="match status" value="1"/>
</dbReference>
<dbReference type="eggNOG" id="KOG4475">
    <property type="taxonomic scope" value="Eukaryota"/>
</dbReference>
<evidence type="ECO:0000256" key="6">
    <source>
        <dbReference type="PROSITE-ProRule" id="PRU00076"/>
    </source>
</evidence>
<reference evidence="14 15" key="1">
    <citation type="journal article" date="2007" name="Science">
        <title>Sea anemone genome reveals ancestral eumetazoan gene repertoire and genomic organization.</title>
        <authorList>
            <person name="Putnam N.H."/>
            <person name="Srivastava M."/>
            <person name="Hellsten U."/>
            <person name="Dirks B."/>
            <person name="Chapman J."/>
            <person name="Salamov A."/>
            <person name="Terry A."/>
            <person name="Shapiro H."/>
            <person name="Lindquist E."/>
            <person name="Kapitonov V.V."/>
            <person name="Jurka J."/>
            <person name="Genikhovich G."/>
            <person name="Grigoriev I.V."/>
            <person name="Lucas S.M."/>
            <person name="Steele R.E."/>
            <person name="Finnerty J.R."/>
            <person name="Technau U."/>
            <person name="Martindale M.Q."/>
            <person name="Rokhsar D.S."/>
        </authorList>
    </citation>
    <scope>NUCLEOTIDE SEQUENCE [LARGE SCALE GENOMIC DNA]</scope>
    <source>
        <strain evidence="15">CH2 X CH6</strain>
    </source>
</reference>
<dbReference type="PROSITE" id="PS50825">
    <property type="entry name" value="HYR"/>
    <property type="match status" value="1"/>
</dbReference>
<evidence type="ECO:0000256" key="7">
    <source>
        <dbReference type="PROSITE-ProRule" id="PRU00302"/>
    </source>
</evidence>
<accession>A7SBC1</accession>
<feature type="domain" description="EGF-like" evidence="10">
    <location>
        <begin position="200"/>
        <end position="238"/>
    </location>
</feature>
<name>A7SBC1_NEMVE</name>
<organism evidence="14 15">
    <name type="scientific">Nematostella vectensis</name>
    <name type="common">Starlet sea anemone</name>
    <dbReference type="NCBI Taxonomy" id="45351"/>
    <lineage>
        <taxon>Eukaryota</taxon>
        <taxon>Metazoa</taxon>
        <taxon>Cnidaria</taxon>
        <taxon>Anthozoa</taxon>
        <taxon>Hexacorallia</taxon>
        <taxon>Actiniaria</taxon>
        <taxon>Edwardsiidae</taxon>
        <taxon>Nematostella</taxon>
    </lineage>
</organism>
<evidence type="ECO:0000313" key="15">
    <source>
        <dbReference type="Proteomes" id="UP000001593"/>
    </source>
</evidence>
<keyword evidence="5" id="KW-1015">Disulfide bond</keyword>
<dbReference type="PANTHER" id="PTHR24034">
    <property type="entry name" value="EGF-LIKE DOMAIN-CONTAINING PROTEIN"/>
    <property type="match status" value="1"/>
</dbReference>
<dbReference type="PROSITE" id="PS01186">
    <property type="entry name" value="EGF_2"/>
    <property type="match status" value="1"/>
</dbReference>
<gene>
    <name evidence="14" type="ORF">NEMVEDRAFT_v1g209643</name>
</gene>
<dbReference type="InterPro" id="IPR036179">
    <property type="entry name" value="Ig-like_dom_sf"/>
</dbReference>
<dbReference type="Pfam" id="PF12662">
    <property type="entry name" value="cEGF"/>
    <property type="match status" value="1"/>
</dbReference>
<dbReference type="InterPro" id="IPR050751">
    <property type="entry name" value="ECM_structural_protein"/>
</dbReference>
<dbReference type="InterPro" id="IPR008979">
    <property type="entry name" value="Galactose-bd-like_sf"/>
</dbReference>
<dbReference type="SMART" id="SM00231">
    <property type="entry name" value="FA58C"/>
    <property type="match status" value="1"/>
</dbReference>
<dbReference type="SUPFAM" id="SSF57184">
    <property type="entry name" value="Growth factor receptor domain"/>
    <property type="match status" value="2"/>
</dbReference>
<feature type="domain" description="Sushi" evidence="13">
    <location>
        <begin position="380"/>
        <end position="445"/>
    </location>
</feature>
<evidence type="ECO:0000256" key="2">
    <source>
        <dbReference type="ARBA" id="ARBA00022536"/>
    </source>
</evidence>
<dbReference type="InterPro" id="IPR000152">
    <property type="entry name" value="EGF-type_Asp/Asn_hydroxyl_site"/>
</dbReference>
<dbReference type="PROSITE" id="PS50022">
    <property type="entry name" value="FA58C_3"/>
    <property type="match status" value="1"/>
</dbReference>
<protein>
    <submittedName>
        <fullName evidence="14">Uncharacterized protein</fullName>
    </submittedName>
</protein>
<keyword evidence="4" id="KW-0677">Repeat</keyword>
<sequence>MLAYILSITLLPSVLSTVTYSCNKAVGIEENTIPDSSMTDSSHYSRFQKASEGRLNNLNDDNGVGAWCAKKEDVRNGIAFIEVDVGKEMWLGKVLTQGRNTTYDQFVKRYNVSYSTDGTNFVFLQEAAEPKIFSANTDMNSIVIQSIRLPSGDPPKARYVRIHPVEFYSNPCMRIELMSCIIKTCQTGYKVSADGLSCEDINECEDQLSCDRSSTRCVNSVGSFKCVCKSGFKPNHASDFRCTDVNECVETAHNCQQKCNNDYGSYHCSCDPGFQLNSDKKTCSDIDECLRRTRCDSTTTTCQNSIGGSPGYTCECIAGLFGRTLNLKIDILRYDIDECAEKLDKCDPVTTDCKNNVPLYQCDCKKGFKTTSSIYKCQANVCPALSTVTGTTVSPAGCTQTGGAYAGIHCVFSCQPGYKLPENTANSVTCQSTGLWSGSPTSCQKKRCPALTAPSNGRLFPNFCATSGNVYQEKCHFLCNSGYVAEGDLSRTCEATGTWSVVQTPFRCKKVYPKPTLTCPTDVTVDLGPTESTADVSGLLGKPLSNVQQVTVSPAKYSDYYIFPAGSTALTYTATNQNSESISCITMVNVLDNTKPVFSGCPPDIYKTVTKSTAEVTWTPPKATDNVGVTEQRATHNPGDTFPLGSTRVTYTARDKAGNNADICTFLIQLKNIDECAEKLDKCDPVTTDCKNNVPLYQCDCKKGFKTTSSIYKCQANVCSALSTVTGTTVSPAGCTQTGGAYAGIHCVFSCQPGYKLPENTANSVTCQSTGLWSGSPTSCQNFIDPKPSSGCPEGYVPQSSLVAYPAKNICVKCPKGTFYDKGSKQCVGCPKGQISSAEGSLKCEPCPSGTSTLKVGSKKCIRPPVITEFVSIPDNATEDKSVDLICKGSGKSLSFNITKIIPAPAGFGGPFTQADIRDSTGQKVIGMRHSISIVMEKDAGEYICAVENNFGSASKKYNLKVHLSITVSMHIIDEEVKFVSVITAPYVPVIPRPSSSDDKDITVFHRALQANSIC</sequence>
<dbReference type="PROSITE" id="PS01187">
    <property type="entry name" value="EGF_CA"/>
    <property type="match status" value="1"/>
</dbReference>
<evidence type="ECO:0000256" key="3">
    <source>
        <dbReference type="ARBA" id="ARBA00022729"/>
    </source>
</evidence>
<feature type="domain" description="F5/8 type C" evidence="9">
    <location>
        <begin position="22"/>
        <end position="180"/>
    </location>
</feature>
<dbReference type="InterPro" id="IPR007110">
    <property type="entry name" value="Ig-like_dom"/>
</dbReference>
<dbReference type="Pfam" id="PF02494">
    <property type="entry name" value="HYR"/>
    <property type="match status" value="1"/>
</dbReference>
<dbReference type="Proteomes" id="UP000001593">
    <property type="component" value="Unassembled WGS sequence"/>
</dbReference>
<dbReference type="SMART" id="SM00032">
    <property type="entry name" value="CCP"/>
    <property type="match status" value="3"/>
</dbReference>
<dbReference type="CDD" id="cd00033">
    <property type="entry name" value="CCP"/>
    <property type="match status" value="3"/>
</dbReference>
<dbReference type="SMART" id="SM01411">
    <property type="entry name" value="Ephrin_rec_like"/>
    <property type="match status" value="1"/>
</dbReference>
<feature type="domain" description="Sushi" evidence="13">
    <location>
        <begin position="446"/>
        <end position="510"/>
    </location>
</feature>
<dbReference type="Pfam" id="PF00084">
    <property type="entry name" value="Sushi"/>
    <property type="match status" value="3"/>
</dbReference>
<feature type="signal peptide" evidence="8">
    <location>
        <begin position="1"/>
        <end position="16"/>
    </location>
</feature>
<evidence type="ECO:0000259" key="13">
    <source>
        <dbReference type="PROSITE" id="PS50923"/>
    </source>
</evidence>
<dbReference type="PROSITE" id="PS50026">
    <property type="entry name" value="EGF_3"/>
    <property type="match status" value="3"/>
</dbReference>
<dbReference type="InterPro" id="IPR018097">
    <property type="entry name" value="EGF_Ca-bd_CS"/>
</dbReference>
<dbReference type="InterPro" id="IPR001881">
    <property type="entry name" value="EGF-like_Ca-bd_dom"/>
</dbReference>
<dbReference type="Pfam" id="PF00754">
    <property type="entry name" value="F5_F8_type_C"/>
    <property type="match status" value="1"/>
</dbReference>
<dbReference type="AlphaFoldDB" id="A7SBC1"/>
<dbReference type="PROSITE" id="PS50835">
    <property type="entry name" value="IG_LIKE"/>
    <property type="match status" value="1"/>
</dbReference>
<dbReference type="SMART" id="SM00181">
    <property type="entry name" value="EGF"/>
    <property type="match status" value="6"/>
</dbReference>
<dbReference type="Gene3D" id="2.60.40.10">
    <property type="entry name" value="Immunoglobulins"/>
    <property type="match status" value="1"/>
</dbReference>
<dbReference type="STRING" id="45351.A7SBC1"/>
<keyword evidence="7" id="KW-0768">Sushi</keyword>
<evidence type="ECO:0000256" key="8">
    <source>
        <dbReference type="SAM" id="SignalP"/>
    </source>
</evidence>
<dbReference type="PANTHER" id="PTHR24034:SF209">
    <property type="entry name" value="EGF-LIKE DOMAIN-CONTAINING PROTEIN"/>
    <property type="match status" value="1"/>
</dbReference>
<dbReference type="FunFam" id="2.10.25.10:FF:000240">
    <property type="entry name" value="Vitamin K-dependent protein S"/>
    <property type="match status" value="1"/>
</dbReference>
<dbReference type="SUPFAM" id="SSF57535">
    <property type="entry name" value="Complement control module/SCR domain"/>
    <property type="match status" value="2"/>
</dbReference>
<dbReference type="SUPFAM" id="SSF48726">
    <property type="entry name" value="Immunoglobulin"/>
    <property type="match status" value="1"/>
</dbReference>
<dbReference type="Gene3D" id="2.10.25.10">
    <property type="entry name" value="Laminin"/>
    <property type="match status" value="4"/>
</dbReference>
<dbReference type="InterPro" id="IPR026823">
    <property type="entry name" value="cEGF"/>
</dbReference>
<evidence type="ECO:0000259" key="11">
    <source>
        <dbReference type="PROSITE" id="PS50825"/>
    </source>
</evidence>
<keyword evidence="3 8" id="KW-0732">Signal</keyword>
<dbReference type="InterPro" id="IPR000742">
    <property type="entry name" value="EGF"/>
</dbReference>
<dbReference type="OMA" id="PAGCTQT"/>
<dbReference type="GO" id="GO:0005509">
    <property type="term" value="F:calcium ion binding"/>
    <property type="evidence" value="ECO:0007669"/>
    <property type="project" value="InterPro"/>
</dbReference>
<evidence type="ECO:0000256" key="4">
    <source>
        <dbReference type="ARBA" id="ARBA00022737"/>
    </source>
</evidence>
<dbReference type="Gene3D" id="2.10.70.10">
    <property type="entry name" value="Complement Module, domain 1"/>
    <property type="match status" value="3"/>
</dbReference>
<dbReference type="InterPro" id="IPR013783">
    <property type="entry name" value="Ig-like_fold"/>
</dbReference>
<dbReference type="HOGENOM" id="CLU_297047_0_0_1"/>
<evidence type="ECO:0000313" key="14">
    <source>
        <dbReference type="EMBL" id="EDO38975.1"/>
    </source>
</evidence>
<proteinExistence type="inferred from homology"/>
<comment type="caution">
    <text evidence="6">Lacks conserved residue(s) required for the propagation of feature annotation.</text>
</comment>
<dbReference type="CDD" id="cd00054">
    <property type="entry name" value="EGF_CA"/>
    <property type="match status" value="1"/>
</dbReference>
<dbReference type="InterPro" id="IPR035976">
    <property type="entry name" value="Sushi/SCR/CCP_sf"/>
</dbReference>
<dbReference type="InterPro" id="IPR011641">
    <property type="entry name" value="Tyr-kin_ephrin_A/B_rcpt-like"/>
</dbReference>
<feature type="chain" id="PRO_5002711924" evidence="8">
    <location>
        <begin position="17"/>
        <end position="1015"/>
    </location>
</feature>
<evidence type="ECO:0000259" key="9">
    <source>
        <dbReference type="PROSITE" id="PS50022"/>
    </source>
</evidence>
<dbReference type="eggNOG" id="KOG1217">
    <property type="taxonomic scope" value="Eukaryota"/>
</dbReference>
<feature type="domain" description="Sushi" evidence="13">
    <location>
        <begin position="717"/>
        <end position="782"/>
    </location>
</feature>
<evidence type="ECO:0000259" key="12">
    <source>
        <dbReference type="PROSITE" id="PS50835"/>
    </source>
</evidence>
<dbReference type="PROSITE" id="PS01285">
    <property type="entry name" value="FA58C_1"/>
    <property type="match status" value="1"/>
</dbReference>